<dbReference type="EMBL" id="GG666510">
    <property type="protein sequence ID" value="EEN60809.1"/>
    <property type="molecule type" value="Genomic_DNA"/>
</dbReference>
<dbReference type="AlphaFoldDB" id="C3YG04"/>
<name>C3YG04_BRAFL</name>
<protein>
    <recommendedName>
        <fullName evidence="2">Reverse transcriptase zinc-binding domain-containing protein</fullName>
    </recommendedName>
</protein>
<dbReference type="InParanoid" id="C3YG04"/>
<proteinExistence type="predicted"/>
<organism>
    <name type="scientific">Branchiostoma floridae</name>
    <name type="common">Florida lancelet</name>
    <name type="synonym">Amphioxus</name>
    <dbReference type="NCBI Taxonomy" id="7739"/>
    <lineage>
        <taxon>Eukaryota</taxon>
        <taxon>Metazoa</taxon>
        <taxon>Chordata</taxon>
        <taxon>Cephalochordata</taxon>
        <taxon>Leptocardii</taxon>
        <taxon>Amphioxiformes</taxon>
        <taxon>Branchiostomatidae</taxon>
        <taxon>Branchiostoma</taxon>
    </lineage>
</organism>
<reference evidence="1" key="1">
    <citation type="journal article" date="2008" name="Nature">
        <title>The amphioxus genome and the evolution of the chordate karyotype.</title>
        <authorList>
            <consortium name="US DOE Joint Genome Institute (JGI-PGF)"/>
            <person name="Putnam N.H."/>
            <person name="Butts T."/>
            <person name="Ferrier D.E.K."/>
            <person name="Furlong R.F."/>
            <person name="Hellsten U."/>
            <person name="Kawashima T."/>
            <person name="Robinson-Rechavi M."/>
            <person name="Shoguchi E."/>
            <person name="Terry A."/>
            <person name="Yu J.-K."/>
            <person name="Benito-Gutierrez E.L."/>
            <person name="Dubchak I."/>
            <person name="Garcia-Fernandez J."/>
            <person name="Gibson-Brown J.J."/>
            <person name="Grigoriev I.V."/>
            <person name="Horton A.C."/>
            <person name="de Jong P.J."/>
            <person name="Jurka J."/>
            <person name="Kapitonov V.V."/>
            <person name="Kohara Y."/>
            <person name="Kuroki Y."/>
            <person name="Lindquist E."/>
            <person name="Lucas S."/>
            <person name="Osoegawa K."/>
            <person name="Pennacchio L.A."/>
            <person name="Salamov A.A."/>
            <person name="Satou Y."/>
            <person name="Sauka-Spengler T."/>
            <person name="Schmutz J."/>
            <person name="Shin-I T."/>
            <person name="Toyoda A."/>
            <person name="Bronner-Fraser M."/>
            <person name="Fujiyama A."/>
            <person name="Holland L.Z."/>
            <person name="Holland P.W.H."/>
            <person name="Satoh N."/>
            <person name="Rokhsar D.S."/>
        </authorList>
    </citation>
    <scope>NUCLEOTIDE SEQUENCE [LARGE SCALE GENOMIC DNA]</scope>
    <source>
        <strain evidence="1">S238N-H82</strain>
        <tissue evidence="1">Testes</tissue>
    </source>
</reference>
<sequence>MVVNILFGVLSPHDRQHCCNVCSHGFPLPSTAKPGSKTRGFVDECFEVAKEYGLVEWLEGYWLTTDFPTVDAWKHLVKTTIQTQESERWRESTASETNCHRFYRVHQTNNKPHKLWTLARQQPEYQRDLKNLILLSTIPTRHTVKACPTCHNATEDLVGHLFTRCFTFNHLRQTLAEEIANTLGVRVMAKVHEQPDERFTEVMLGAEIVEEAVEPAVWSAFITTTARLLRPLAAMALKHATWKERQNCSTEKENRTHES</sequence>
<evidence type="ECO:0000313" key="1">
    <source>
        <dbReference type="EMBL" id="EEN60809.1"/>
    </source>
</evidence>
<gene>
    <name evidence="1" type="ORF">BRAFLDRAFT_70649</name>
</gene>
<accession>C3YG04</accession>
<evidence type="ECO:0008006" key="2">
    <source>
        <dbReference type="Google" id="ProtNLM"/>
    </source>
</evidence>